<comment type="caution">
    <text evidence="2">The sequence shown here is derived from an EMBL/GenBank/DDBJ whole genome shotgun (WGS) entry which is preliminary data.</text>
</comment>
<dbReference type="Gene3D" id="3.40.50.300">
    <property type="entry name" value="P-loop containing nucleotide triphosphate hydrolases"/>
    <property type="match status" value="1"/>
</dbReference>
<sequence>MRRYQPKFGRATLKHFRNIFSARQKSRPKAVGQEQLVEVAGFVEPYISELRFQNGARLTLTENSMVVFVGPNGSGKTGALRQVSTLQEAPQRPGPISSLRVHGGGSAKAIKNWIDANCGVTDARYNNEVSRGGVAVSFIGYSDTTIQSVSELFCTFLSTEERLSYIQPPKIIAAATKGATHAIQLLYQTPELEDRISSAFRRAFGRDLIVHRHAGDIIPLYCGNRSRLPAVDQHRREFTAELEKLTKLEHEGDGLKSYATALLQLLALRQIVCCIDEPEAFLHPPQAEQLGEMVASNSGSGQFFIATHSANFLRGLLSRREEDIHVVRLVRDDTSTAAHVLPSDKLRAIIRDPFLRYSNVLEGIFNQRVVLCEAESDCTFYRAQYLALGGSHETLFVPCGGKSKIPDALKFLSALSVDTECVVDFDLLRDRGVLRKLCDHKGIAWQSVYPSLDKLAGYIATEKSSFDKHRLELELRSALDLSVGSAVATETLERISAATRKADPWTMLKRSGIAAVPSGEIYVATEALISLLAQHGIYVVPVGELEGFCRSIGLHGPEWVERVLELDLLHAPELEEARRFVRRLS</sequence>
<organism evidence="2 3">
    <name type="scientific">Roseiterribacter gracilis</name>
    <dbReference type="NCBI Taxonomy" id="2812848"/>
    <lineage>
        <taxon>Bacteria</taxon>
        <taxon>Pseudomonadati</taxon>
        <taxon>Pseudomonadota</taxon>
        <taxon>Alphaproteobacteria</taxon>
        <taxon>Rhodospirillales</taxon>
        <taxon>Roseiterribacteraceae</taxon>
        <taxon>Roseiterribacter</taxon>
    </lineage>
</organism>
<proteinExistence type="predicted"/>
<accession>A0A8S8XEV6</accession>
<dbReference type="GO" id="GO:0016887">
    <property type="term" value="F:ATP hydrolysis activity"/>
    <property type="evidence" value="ECO:0007669"/>
    <property type="project" value="InterPro"/>
</dbReference>
<name>A0A8S8XEV6_9PROT</name>
<evidence type="ECO:0000259" key="1">
    <source>
        <dbReference type="Pfam" id="PF13304"/>
    </source>
</evidence>
<evidence type="ECO:0000313" key="2">
    <source>
        <dbReference type="EMBL" id="GIL40459.1"/>
    </source>
</evidence>
<keyword evidence="3" id="KW-1185">Reference proteome</keyword>
<dbReference type="AlphaFoldDB" id="A0A8S8XEV6"/>
<evidence type="ECO:0000313" key="3">
    <source>
        <dbReference type="Proteomes" id="UP000681075"/>
    </source>
</evidence>
<dbReference type="InterPro" id="IPR003959">
    <property type="entry name" value="ATPase_AAA_core"/>
</dbReference>
<dbReference type="GO" id="GO:0005524">
    <property type="term" value="F:ATP binding"/>
    <property type="evidence" value="ECO:0007669"/>
    <property type="project" value="InterPro"/>
</dbReference>
<dbReference type="InterPro" id="IPR027417">
    <property type="entry name" value="P-loop_NTPase"/>
</dbReference>
<dbReference type="Proteomes" id="UP000681075">
    <property type="component" value="Unassembled WGS sequence"/>
</dbReference>
<protein>
    <recommendedName>
        <fullName evidence="1">ATPase AAA-type core domain-containing protein</fullName>
    </recommendedName>
</protein>
<dbReference type="InterPro" id="IPR051396">
    <property type="entry name" value="Bact_Antivir_Def_Nuclease"/>
</dbReference>
<reference evidence="2" key="1">
    <citation type="submission" date="2021-02" db="EMBL/GenBank/DDBJ databases">
        <title>Genome sequence of Rhodospirillales sp. strain TMPK1 isolated from soil.</title>
        <authorList>
            <person name="Nakai R."/>
            <person name="Kusada H."/>
            <person name="Tamaki H."/>
        </authorList>
    </citation>
    <scope>NUCLEOTIDE SEQUENCE</scope>
    <source>
        <strain evidence="2">TMPK1</strain>
    </source>
</reference>
<dbReference type="Pfam" id="PF13304">
    <property type="entry name" value="AAA_21"/>
    <property type="match status" value="1"/>
</dbReference>
<dbReference type="PANTHER" id="PTHR43581">
    <property type="entry name" value="ATP/GTP PHOSPHATASE"/>
    <property type="match status" value="1"/>
</dbReference>
<dbReference type="RefSeq" id="WP_420243558.1">
    <property type="nucleotide sequence ID" value="NZ_BOPV01000001.1"/>
</dbReference>
<dbReference type="PANTHER" id="PTHR43581:SF2">
    <property type="entry name" value="EXCINUCLEASE ATPASE SUBUNIT"/>
    <property type="match status" value="1"/>
</dbReference>
<dbReference type="SUPFAM" id="SSF52540">
    <property type="entry name" value="P-loop containing nucleoside triphosphate hydrolases"/>
    <property type="match status" value="1"/>
</dbReference>
<dbReference type="EMBL" id="BOPV01000001">
    <property type="protein sequence ID" value="GIL40459.1"/>
    <property type="molecule type" value="Genomic_DNA"/>
</dbReference>
<gene>
    <name evidence="2" type="ORF">TMPK1_26960</name>
</gene>
<feature type="domain" description="ATPase AAA-type core" evidence="1">
    <location>
        <begin position="234"/>
        <end position="313"/>
    </location>
</feature>